<name>A0A9W9DB45_9PLEO</name>
<feature type="region of interest" description="Disordered" evidence="10">
    <location>
        <begin position="788"/>
        <end position="927"/>
    </location>
</feature>
<gene>
    <name evidence="16" type="ORF">N0V91_002479</name>
</gene>
<dbReference type="PROSITE" id="PS00039">
    <property type="entry name" value="DEAD_ATP_HELICASE"/>
    <property type="match status" value="1"/>
</dbReference>
<feature type="compositionally biased region" description="Basic and acidic residues" evidence="10">
    <location>
        <begin position="828"/>
        <end position="844"/>
    </location>
</feature>
<evidence type="ECO:0000256" key="2">
    <source>
        <dbReference type="ARBA" id="ARBA00022741"/>
    </source>
</evidence>
<dbReference type="CDD" id="cd00780">
    <property type="entry name" value="NTF2"/>
    <property type="match status" value="1"/>
</dbReference>
<dbReference type="Pfam" id="PF00271">
    <property type="entry name" value="Helicase_C"/>
    <property type="match status" value="1"/>
</dbReference>
<evidence type="ECO:0000256" key="8">
    <source>
        <dbReference type="PROSITE-ProRule" id="PRU00176"/>
    </source>
</evidence>
<dbReference type="SUPFAM" id="SSF54928">
    <property type="entry name" value="RNA-binding domain, RBD"/>
    <property type="match status" value="1"/>
</dbReference>
<dbReference type="InterPro" id="IPR011545">
    <property type="entry name" value="DEAD/DEAH_box_helicase_dom"/>
</dbReference>
<keyword evidence="17" id="KW-1185">Reference proteome</keyword>
<evidence type="ECO:0000256" key="10">
    <source>
        <dbReference type="SAM" id="MobiDB-lite"/>
    </source>
</evidence>
<feature type="region of interest" description="Disordered" evidence="10">
    <location>
        <begin position="1079"/>
        <end position="1133"/>
    </location>
</feature>
<evidence type="ECO:0000256" key="1">
    <source>
        <dbReference type="ARBA" id="ARBA00012552"/>
    </source>
</evidence>
<keyword evidence="2" id="KW-0547">Nucleotide-binding</keyword>
<evidence type="ECO:0000313" key="16">
    <source>
        <dbReference type="EMBL" id="KAJ4409558.1"/>
    </source>
</evidence>
<dbReference type="SUPFAM" id="SSF52540">
    <property type="entry name" value="P-loop containing nucleoside triphosphate hydrolases"/>
    <property type="match status" value="1"/>
</dbReference>
<feature type="domain" description="NTF2" evidence="12">
    <location>
        <begin position="668"/>
        <end position="783"/>
    </location>
</feature>
<dbReference type="Gene3D" id="3.30.70.330">
    <property type="match status" value="1"/>
</dbReference>
<dbReference type="GO" id="GO:0003724">
    <property type="term" value="F:RNA helicase activity"/>
    <property type="evidence" value="ECO:0007669"/>
    <property type="project" value="UniProtKB-EC"/>
</dbReference>
<feature type="domain" description="Helicase C-terminal" evidence="14">
    <location>
        <begin position="366"/>
        <end position="530"/>
    </location>
</feature>
<dbReference type="PANTHER" id="PTHR47958">
    <property type="entry name" value="ATP-DEPENDENT RNA HELICASE DBP3"/>
    <property type="match status" value="1"/>
</dbReference>
<feature type="compositionally biased region" description="Gly residues" evidence="10">
    <location>
        <begin position="1088"/>
        <end position="1125"/>
    </location>
</feature>
<dbReference type="EMBL" id="JAPEVA010000011">
    <property type="protein sequence ID" value="KAJ4409558.1"/>
    <property type="molecule type" value="Genomic_DNA"/>
</dbReference>
<feature type="compositionally biased region" description="Low complexity" evidence="10">
    <location>
        <begin position="802"/>
        <end position="812"/>
    </location>
</feature>
<keyword evidence="3" id="KW-0378">Hydrolase</keyword>
<dbReference type="PROSITE" id="PS50177">
    <property type="entry name" value="NTF2_DOMAIN"/>
    <property type="match status" value="1"/>
</dbReference>
<feature type="compositionally biased region" description="Basic and acidic residues" evidence="10">
    <location>
        <begin position="533"/>
        <end position="542"/>
    </location>
</feature>
<dbReference type="InterPro" id="IPR001650">
    <property type="entry name" value="Helicase_C-like"/>
</dbReference>
<dbReference type="Pfam" id="PF00076">
    <property type="entry name" value="RRM_1"/>
    <property type="match status" value="1"/>
</dbReference>
<dbReference type="GO" id="GO:0005524">
    <property type="term" value="F:ATP binding"/>
    <property type="evidence" value="ECO:0007669"/>
    <property type="project" value="UniProtKB-KW"/>
</dbReference>
<protein>
    <recommendedName>
        <fullName evidence="1">RNA helicase</fullName>
        <ecNumber evidence="1">3.6.4.13</ecNumber>
    </recommendedName>
</protein>
<dbReference type="PROSITE" id="PS51192">
    <property type="entry name" value="HELICASE_ATP_BIND_1"/>
    <property type="match status" value="1"/>
</dbReference>
<dbReference type="PROSITE" id="PS50102">
    <property type="entry name" value="RRM"/>
    <property type="match status" value="1"/>
</dbReference>
<evidence type="ECO:0000256" key="7">
    <source>
        <dbReference type="ARBA" id="ARBA00047984"/>
    </source>
</evidence>
<dbReference type="FunFam" id="3.10.450.50:FF:000003">
    <property type="entry name" value="Nuclear transport factor 2 family protein"/>
    <property type="match status" value="1"/>
</dbReference>
<evidence type="ECO:0000259" key="12">
    <source>
        <dbReference type="PROSITE" id="PS50177"/>
    </source>
</evidence>
<evidence type="ECO:0000256" key="3">
    <source>
        <dbReference type="ARBA" id="ARBA00022801"/>
    </source>
</evidence>
<evidence type="ECO:0000259" key="15">
    <source>
        <dbReference type="PROSITE" id="PS51195"/>
    </source>
</evidence>
<dbReference type="SMART" id="SM00490">
    <property type="entry name" value="HELICc"/>
    <property type="match status" value="1"/>
</dbReference>
<dbReference type="AlphaFoldDB" id="A0A9W9DB45"/>
<dbReference type="InterPro" id="IPR014001">
    <property type="entry name" value="Helicase_ATP-bd"/>
</dbReference>
<feature type="compositionally biased region" description="Basic and acidic residues" evidence="10">
    <location>
        <begin position="854"/>
        <end position="866"/>
    </location>
</feature>
<feature type="region of interest" description="Disordered" evidence="10">
    <location>
        <begin position="533"/>
        <end position="557"/>
    </location>
</feature>
<sequence length="1133" mass="122950">MFDAGESAPTRPLPPAMSEEAVAARKEQLNQDLARAKEAGWNNLIPFNYESVVGGEAVPDETRRDAQWLSDAAIYQWDDEFGDVGEPNPELEKHLFDDENLQRAGGSIKALSYEVAVEGPEKVLPVRDFDDAGLHPVMLENVKLCKYSVPTPIQSYCIPAVLTGHDVVAIAQTGSGKTAAFLVPILSKLMGKARQLAAPRPNPARYNPLTDRVRAEPLVLVVCPTRELACQIFDEARRLCYRTMLRPCVVYGGAPTRNQREQLEMGCDILIATPGRLMDFMQNLNLLSFRRLKFTVIDEADELLSSGWEGSMEKLFSGSDISADADHTYLMFSATFPKSARRLAKEYMEADYMRIKVGRVGSTHQNITQTVVYVDEREKDQALFDLIFSSEPQRTLIFVNSKRKCDMVDDFLYNKGLPCTSIHSDRTQREREDALRAFRTARCPILVATGVTARGLDVANVKHVINYDLPSTQHDGITEYVHRIGRTARIGNEGKATSFYNDRNEDIGEDIVKILLESKQEVPGFLEQLKPEDPDTIEWRDGTDDEADDGLGGGFGAEDAGGFDANAGFGGGEDAGGFGGDAGGFSGDAGGFGGDDGGFSRGADSKVASCFLAPLIDSKTPYISPIFYTHTITMTSTESSAPTNGNYAQDYSQPAQQAPASEIPKDEVGWYFVEQYYTTLSKSPDRLYLFYNKRSQFVSGVEEEKVNVCVGQKPINERIKELDFKDTKVRVTNVDSQGSDANIVIQVIGEISNQGQPHKRFVQTFVLAEQTNGYFVLNDIFRYLAEDPEEEDVQQEQTANGVEEPAPTVAVPAEEEAPQGEVANSEEDLTKVDEKLEEVAKEEPSTEEINATRSTEEAAEAEKTPEVEETPAAEEAPKEAEASAAPVEEEKPKDPSPTPSPAPKKEAATPVAMPSGPPKPAAPRTWASLAASAHKVATPVVAAPAAQQVPKETKTAAPAQPAAAAPAQTPAPAREQSPAASQGEAGWQSVSGHKKEQSRAQNQAPAADAEQKKAYIKNVYSQVQEGSLRAALSKFGEVEYLDLSRQKNAAFVDFKTAAGYQAALAANPHTVDGVELKVEERRQRPQGGFQGNFPRGGGGSQRGRGGPGGPRGGFVPGRGRGGAPRGRGAPQES</sequence>
<dbReference type="SMART" id="SM00487">
    <property type="entry name" value="DEXDc"/>
    <property type="match status" value="1"/>
</dbReference>
<evidence type="ECO:0000259" key="13">
    <source>
        <dbReference type="PROSITE" id="PS51192"/>
    </source>
</evidence>
<dbReference type="InterPro" id="IPR018222">
    <property type="entry name" value="Nuclear_transport_factor_2_euk"/>
</dbReference>
<dbReference type="Proteomes" id="UP001140510">
    <property type="component" value="Unassembled WGS sequence"/>
</dbReference>
<dbReference type="PROSITE" id="PS51194">
    <property type="entry name" value="HELICASE_CTER"/>
    <property type="match status" value="1"/>
</dbReference>
<dbReference type="InterPro" id="IPR000504">
    <property type="entry name" value="RRM_dom"/>
</dbReference>
<dbReference type="Pfam" id="PF00270">
    <property type="entry name" value="DEAD"/>
    <property type="match status" value="1"/>
</dbReference>
<dbReference type="Gene3D" id="3.40.50.300">
    <property type="entry name" value="P-loop containing nucleotide triphosphate hydrolases"/>
    <property type="match status" value="2"/>
</dbReference>
<reference evidence="16" key="1">
    <citation type="submission" date="2022-10" db="EMBL/GenBank/DDBJ databases">
        <title>Tapping the CABI collections for fungal endophytes: first genome assemblies for Collariella, Neodidymelliopsis, Ascochyta clinopodiicola, Didymella pomorum, Didymosphaeria variabile, Neocosmospora piperis and Neocucurbitaria cava.</title>
        <authorList>
            <person name="Hill R."/>
        </authorList>
    </citation>
    <scope>NUCLEOTIDE SEQUENCE</scope>
    <source>
        <strain evidence="16">IMI 355091</strain>
    </source>
</reference>
<evidence type="ECO:0000259" key="14">
    <source>
        <dbReference type="PROSITE" id="PS51194"/>
    </source>
</evidence>
<dbReference type="GO" id="GO:0003723">
    <property type="term" value="F:RNA binding"/>
    <property type="evidence" value="ECO:0007669"/>
    <property type="project" value="UniProtKB-UniRule"/>
</dbReference>
<dbReference type="GO" id="GO:0016787">
    <property type="term" value="F:hydrolase activity"/>
    <property type="evidence" value="ECO:0007669"/>
    <property type="project" value="UniProtKB-KW"/>
</dbReference>
<feature type="domain" description="RRM" evidence="11">
    <location>
        <begin position="1012"/>
        <end position="1083"/>
    </location>
</feature>
<dbReference type="Pfam" id="PF02136">
    <property type="entry name" value="NTF2"/>
    <property type="match status" value="1"/>
</dbReference>
<dbReference type="InterPro" id="IPR035979">
    <property type="entry name" value="RBD_domain_sf"/>
</dbReference>
<dbReference type="InterPro" id="IPR032710">
    <property type="entry name" value="NTF2-like_dom_sf"/>
</dbReference>
<keyword evidence="6 8" id="KW-0694">RNA-binding</keyword>
<comment type="caution">
    <text evidence="16">The sequence shown here is derived from an EMBL/GenBank/DDBJ whole genome shotgun (WGS) entry which is preliminary data.</text>
</comment>
<evidence type="ECO:0000256" key="4">
    <source>
        <dbReference type="ARBA" id="ARBA00022806"/>
    </source>
</evidence>
<dbReference type="EC" id="3.6.4.13" evidence="1"/>
<dbReference type="InterPro" id="IPR027417">
    <property type="entry name" value="P-loop_NTPase"/>
</dbReference>
<feature type="domain" description="DEAD-box RNA helicase Q" evidence="15">
    <location>
        <begin position="127"/>
        <end position="155"/>
    </location>
</feature>
<feature type="region of interest" description="Disordered" evidence="10">
    <location>
        <begin position="942"/>
        <end position="1010"/>
    </location>
</feature>
<dbReference type="CDD" id="cd18787">
    <property type="entry name" value="SF2_C_DEAD"/>
    <property type="match status" value="1"/>
</dbReference>
<proteinExistence type="predicted"/>
<evidence type="ECO:0000259" key="11">
    <source>
        <dbReference type="PROSITE" id="PS50102"/>
    </source>
</evidence>
<evidence type="ECO:0000313" key="17">
    <source>
        <dbReference type="Proteomes" id="UP001140510"/>
    </source>
</evidence>
<keyword evidence="5" id="KW-0067">ATP-binding</keyword>
<accession>A0A9W9DB45</accession>
<dbReference type="InterPro" id="IPR014014">
    <property type="entry name" value="RNA_helicase_DEAD_Q_motif"/>
</dbReference>
<organism evidence="16 17">
    <name type="scientific">Didymella pomorum</name>
    <dbReference type="NCBI Taxonomy" id="749634"/>
    <lineage>
        <taxon>Eukaryota</taxon>
        <taxon>Fungi</taxon>
        <taxon>Dikarya</taxon>
        <taxon>Ascomycota</taxon>
        <taxon>Pezizomycotina</taxon>
        <taxon>Dothideomycetes</taxon>
        <taxon>Pleosporomycetidae</taxon>
        <taxon>Pleosporales</taxon>
        <taxon>Pleosporineae</taxon>
        <taxon>Didymellaceae</taxon>
        <taxon>Didymella</taxon>
    </lineage>
</organism>
<evidence type="ECO:0000256" key="6">
    <source>
        <dbReference type="ARBA" id="ARBA00022884"/>
    </source>
</evidence>
<feature type="domain" description="Helicase ATP-binding" evidence="13">
    <location>
        <begin position="158"/>
        <end position="354"/>
    </location>
</feature>
<evidence type="ECO:0000256" key="5">
    <source>
        <dbReference type="ARBA" id="ARBA00022840"/>
    </source>
</evidence>
<dbReference type="InterPro" id="IPR002075">
    <property type="entry name" value="NTF2_dom"/>
</dbReference>
<dbReference type="GO" id="GO:0005737">
    <property type="term" value="C:cytoplasm"/>
    <property type="evidence" value="ECO:0007669"/>
    <property type="project" value="UniProtKB-ARBA"/>
</dbReference>
<feature type="compositionally biased region" description="Low complexity" evidence="10">
    <location>
        <begin position="942"/>
        <end position="973"/>
    </location>
</feature>
<dbReference type="SUPFAM" id="SSF54427">
    <property type="entry name" value="NTF2-like"/>
    <property type="match status" value="1"/>
</dbReference>
<dbReference type="Gene3D" id="3.10.450.50">
    <property type="match status" value="1"/>
</dbReference>
<evidence type="ECO:0000256" key="9">
    <source>
        <dbReference type="PROSITE-ProRule" id="PRU00552"/>
    </source>
</evidence>
<dbReference type="OrthoDB" id="196131at2759"/>
<dbReference type="InterPro" id="IPR012677">
    <property type="entry name" value="Nucleotide-bd_a/b_plait_sf"/>
</dbReference>
<dbReference type="InterPro" id="IPR000629">
    <property type="entry name" value="RNA-helicase_DEAD-box_CS"/>
</dbReference>
<comment type="catalytic activity">
    <reaction evidence="7">
        <text>ATP + H2O = ADP + phosphate + H(+)</text>
        <dbReference type="Rhea" id="RHEA:13065"/>
        <dbReference type="ChEBI" id="CHEBI:15377"/>
        <dbReference type="ChEBI" id="CHEBI:15378"/>
        <dbReference type="ChEBI" id="CHEBI:30616"/>
        <dbReference type="ChEBI" id="CHEBI:43474"/>
        <dbReference type="ChEBI" id="CHEBI:456216"/>
        <dbReference type="EC" id="3.6.4.13"/>
    </reaction>
</comment>
<dbReference type="FunFam" id="3.40.50.300:FF:000008">
    <property type="entry name" value="ATP-dependent RNA helicase RhlB"/>
    <property type="match status" value="1"/>
</dbReference>
<dbReference type="PROSITE" id="PS51195">
    <property type="entry name" value="Q_MOTIF"/>
    <property type="match status" value="1"/>
</dbReference>
<feature type="short sequence motif" description="Q motif" evidence="9">
    <location>
        <begin position="127"/>
        <end position="155"/>
    </location>
</feature>
<dbReference type="SMART" id="SM00360">
    <property type="entry name" value="RRM"/>
    <property type="match status" value="1"/>
</dbReference>
<keyword evidence="4" id="KW-0347">Helicase</keyword>